<dbReference type="PROSITE" id="PS50850">
    <property type="entry name" value="MFS"/>
    <property type="match status" value="1"/>
</dbReference>
<dbReference type="CDD" id="cd17323">
    <property type="entry name" value="MFS_Tpo1_MDR_like"/>
    <property type="match status" value="1"/>
</dbReference>
<dbReference type="FunFam" id="1.20.1250.20:FF:000082">
    <property type="entry name" value="MFS multidrug transporter, putative"/>
    <property type="match status" value="1"/>
</dbReference>
<evidence type="ECO:0000256" key="1">
    <source>
        <dbReference type="ARBA" id="ARBA00004651"/>
    </source>
</evidence>
<evidence type="ECO:0000256" key="3">
    <source>
        <dbReference type="ARBA" id="ARBA00022692"/>
    </source>
</evidence>
<comment type="caution">
    <text evidence="8">The sequence shown here is derived from an EMBL/GenBank/DDBJ whole genome shotgun (WGS) entry which is preliminary data.</text>
</comment>
<feature type="transmembrane region" description="Helical" evidence="6">
    <location>
        <begin position="414"/>
        <end position="441"/>
    </location>
</feature>
<dbReference type="PANTHER" id="PTHR23502:SF134">
    <property type="entry name" value="MAJOR FACILITATOR SUPERFAMILY (MFS) PROFILE DOMAIN-CONTAINING PROTEIN-RELATED"/>
    <property type="match status" value="1"/>
</dbReference>
<dbReference type="SUPFAM" id="SSF103473">
    <property type="entry name" value="MFS general substrate transporter"/>
    <property type="match status" value="1"/>
</dbReference>
<dbReference type="PRINTS" id="PR01036">
    <property type="entry name" value="TCRTETB"/>
</dbReference>
<organism evidence="8 9">
    <name type="scientific">Aspergillus hiratsukae</name>
    <dbReference type="NCBI Taxonomy" id="1194566"/>
    <lineage>
        <taxon>Eukaryota</taxon>
        <taxon>Fungi</taxon>
        <taxon>Dikarya</taxon>
        <taxon>Ascomycota</taxon>
        <taxon>Pezizomycotina</taxon>
        <taxon>Eurotiomycetes</taxon>
        <taxon>Eurotiomycetidae</taxon>
        <taxon>Eurotiales</taxon>
        <taxon>Aspergillaceae</taxon>
        <taxon>Aspergillus</taxon>
        <taxon>Aspergillus subgen. Fumigati</taxon>
    </lineage>
</organism>
<evidence type="ECO:0000259" key="7">
    <source>
        <dbReference type="PROSITE" id="PS50850"/>
    </source>
</evidence>
<feature type="transmembrane region" description="Helical" evidence="6">
    <location>
        <begin position="352"/>
        <end position="369"/>
    </location>
</feature>
<feature type="transmembrane region" description="Helical" evidence="6">
    <location>
        <begin position="462"/>
        <end position="480"/>
    </location>
</feature>
<evidence type="ECO:0000256" key="4">
    <source>
        <dbReference type="ARBA" id="ARBA00022989"/>
    </source>
</evidence>
<reference evidence="8" key="1">
    <citation type="submission" date="2020-06" db="EMBL/GenBank/DDBJ databases">
        <title>Draft genome sequences of strains closely related to Aspergillus parafelis and Aspergillus hiratsukae.</title>
        <authorList>
            <person name="Dos Santos R.A.C."/>
            <person name="Rivero-Menendez O."/>
            <person name="Steenwyk J.L."/>
            <person name="Mead M.E."/>
            <person name="Goldman G.H."/>
            <person name="Alastruey-Izquierdo A."/>
            <person name="Rokas A."/>
        </authorList>
    </citation>
    <scope>NUCLEOTIDE SEQUENCE</scope>
    <source>
        <strain evidence="8">CNM-CM5793</strain>
    </source>
</reference>
<dbReference type="GO" id="GO:0005886">
    <property type="term" value="C:plasma membrane"/>
    <property type="evidence" value="ECO:0007669"/>
    <property type="project" value="UniProtKB-SubCell"/>
</dbReference>
<name>A0A8H6P926_9EURO</name>
<feature type="transmembrane region" description="Helical" evidence="6">
    <location>
        <begin position="189"/>
        <end position="212"/>
    </location>
</feature>
<feature type="transmembrane region" description="Helical" evidence="6">
    <location>
        <begin position="313"/>
        <end position="332"/>
    </location>
</feature>
<evidence type="ECO:0000313" key="8">
    <source>
        <dbReference type="EMBL" id="KAF7122081.1"/>
    </source>
</evidence>
<feature type="transmembrane region" description="Helical" evidence="6">
    <location>
        <begin position="130"/>
        <end position="147"/>
    </location>
</feature>
<comment type="subcellular location">
    <subcellularLocation>
        <location evidence="1">Cell membrane</location>
        <topology evidence="1">Multi-pass membrane protein</topology>
    </subcellularLocation>
</comment>
<keyword evidence="5 6" id="KW-0472">Membrane</keyword>
<keyword evidence="4 6" id="KW-1133">Transmembrane helix</keyword>
<feature type="domain" description="Major facilitator superfamily (MFS) profile" evidence="7">
    <location>
        <begin position="64"/>
        <end position="509"/>
    </location>
</feature>
<evidence type="ECO:0000256" key="6">
    <source>
        <dbReference type="SAM" id="Phobius"/>
    </source>
</evidence>
<dbReference type="OrthoDB" id="6770063at2759"/>
<protein>
    <recommendedName>
        <fullName evidence="7">Major facilitator superfamily (MFS) profile domain-containing protein</fullName>
    </recommendedName>
</protein>
<feature type="transmembrane region" description="Helical" evidence="6">
    <location>
        <begin position="218"/>
        <end position="238"/>
    </location>
</feature>
<dbReference type="InterPro" id="IPR020846">
    <property type="entry name" value="MFS_dom"/>
</dbReference>
<feature type="transmembrane region" description="Helical" evidence="6">
    <location>
        <begin position="99"/>
        <end position="118"/>
    </location>
</feature>
<feature type="transmembrane region" description="Helical" evidence="6">
    <location>
        <begin position="486"/>
        <end position="504"/>
    </location>
</feature>
<proteinExistence type="inferred from homology"/>
<dbReference type="InterPro" id="IPR011701">
    <property type="entry name" value="MFS"/>
</dbReference>
<dbReference type="Proteomes" id="UP000630445">
    <property type="component" value="Unassembled WGS sequence"/>
</dbReference>
<keyword evidence="9" id="KW-1185">Reference proteome</keyword>
<dbReference type="Gene3D" id="1.20.1250.20">
    <property type="entry name" value="MFS general substrate transporter like domains"/>
    <property type="match status" value="1"/>
</dbReference>
<dbReference type="FunFam" id="1.20.1720.10:FF:000061">
    <property type="entry name" value="Uncharacterized protein"/>
    <property type="match status" value="1"/>
</dbReference>
<dbReference type="EMBL" id="JACBAD010002031">
    <property type="protein sequence ID" value="KAF7122081.1"/>
    <property type="molecule type" value="Genomic_DNA"/>
</dbReference>
<dbReference type="AlphaFoldDB" id="A0A8H6P926"/>
<dbReference type="GO" id="GO:0022857">
    <property type="term" value="F:transmembrane transporter activity"/>
    <property type="evidence" value="ECO:0007669"/>
    <property type="project" value="InterPro"/>
</dbReference>
<keyword evidence="3 6" id="KW-0812">Transmembrane</keyword>
<dbReference type="Pfam" id="PF07690">
    <property type="entry name" value="MFS_1"/>
    <property type="match status" value="1"/>
</dbReference>
<comment type="similarity">
    <text evidence="2">Belongs to the major facilitator superfamily.</text>
</comment>
<dbReference type="InterPro" id="IPR036259">
    <property type="entry name" value="MFS_trans_sf"/>
</dbReference>
<feature type="transmembrane region" description="Helical" evidence="6">
    <location>
        <begin position="389"/>
        <end position="408"/>
    </location>
</feature>
<dbReference type="PANTHER" id="PTHR23502">
    <property type="entry name" value="MAJOR FACILITATOR SUPERFAMILY"/>
    <property type="match status" value="1"/>
</dbReference>
<accession>A0A8H6P926</accession>
<evidence type="ECO:0000313" key="9">
    <source>
        <dbReference type="Proteomes" id="UP000630445"/>
    </source>
</evidence>
<gene>
    <name evidence="8" type="ORF">CNMCM5793_000036</name>
</gene>
<evidence type="ECO:0000256" key="2">
    <source>
        <dbReference type="ARBA" id="ARBA00008335"/>
    </source>
</evidence>
<evidence type="ECO:0000256" key="5">
    <source>
        <dbReference type="ARBA" id="ARBA00023136"/>
    </source>
</evidence>
<sequence length="583" mass="64530">MDGEPEKDARDQEVEYLYLELDTPLPTPFITSPPGPGQSPAPECPDLKKYSSPFLWPKWRKSMMTWISCAVTALAGYSAGEVSPSSDELTKKWGISPVVYNLSITLFCVGFGLAPMVLAPFSEINGRRPIFIASGIVFVACIIASGGTHSFGGMLVARFFQGAGGSTFSTMVGGVISDIYHAEDRNTPMALFSGAALFGTGLAPMLAGAVVHHTTWRWVWYSHAIVSAVFVVIIFLFFKETRGSVLLSRKAKALNTYYDELESAGHYGVIMSGKEGVRRIRWKVKSDEERASLAQMISISCYRPFHLLLTEPTVFFFSLWVSFSWAVLYLQFGSVPLVFVTNHGFNVEQSGAVFTSMCVGVLIITTISIYQESIAQRFLTLPKSAERRLYFVCIQSLFMPIGLFWFGWTSYPSIPWIVPAMAVGCATMGIFSVYLATFNYLADTYHRYASSAIAAQSCCRNLLGGVFPLVTNAMFTNLGYPGASSLLGGIGALLCIVPWVLLLFGPKIRARSKFASTPLPRNLFDRHLLMLPRPPLRTRTQVLNRMHRNLKLRIQQSAHLAVRSAEEERIDLAQQLAFCFEGL</sequence>